<organism evidence="2 3">
    <name type="scientific">Pseudonocardia alni subsp. carboxydivorans</name>
    <dbReference type="NCBI Taxonomy" id="415010"/>
    <lineage>
        <taxon>Bacteria</taxon>
        <taxon>Bacillati</taxon>
        <taxon>Actinomycetota</taxon>
        <taxon>Actinomycetes</taxon>
        <taxon>Pseudonocardiales</taxon>
        <taxon>Pseudonocardiaceae</taxon>
        <taxon>Pseudonocardia</taxon>
    </lineage>
</organism>
<dbReference type="RefSeq" id="WP_062398839.1">
    <property type="nucleotide sequence ID" value="NZ_BAAAOD010000019.1"/>
</dbReference>
<dbReference type="EMBL" id="JBBPIX010000011">
    <property type="protein sequence ID" value="MEK6466093.1"/>
    <property type="molecule type" value="Genomic_DNA"/>
</dbReference>
<dbReference type="SUPFAM" id="SSF46785">
    <property type="entry name" value="Winged helix' DNA-binding domain"/>
    <property type="match status" value="1"/>
</dbReference>
<dbReference type="Pfam" id="PF12840">
    <property type="entry name" value="HTH_20"/>
    <property type="match status" value="1"/>
</dbReference>
<name>A0ABU9AIU4_PSEA5</name>
<protein>
    <submittedName>
        <fullName evidence="2">Helix-turn-helix domain-containing protein</fullName>
    </submittedName>
</protein>
<reference evidence="2 3" key="1">
    <citation type="submission" date="2024-03" db="EMBL/GenBank/DDBJ databases">
        <title>Draft genome sequence of Pseudonocardia carboxydivorans JCM 14827.</title>
        <authorList>
            <person name="Duangmal K."/>
        </authorList>
    </citation>
    <scope>NUCLEOTIDE SEQUENCE [LARGE SCALE GENOMIC DNA]</scope>
    <source>
        <strain evidence="2 3">JCM 14827</strain>
    </source>
</reference>
<evidence type="ECO:0000313" key="3">
    <source>
        <dbReference type="Proteomes" id="UP001367513"/>
    </source>
</evidence>
<dbReference type="InterPro" id="IPR036390">
    <property type="entry name" value="WH_DNA-bd_sf"/>
</dbReference>
<dbReference type="InterPro" id="IPR036388">
    <property type="entry name" value="WH-like_DNA-bd_sf"/>
</dbReference>
<dbReference type="Gene3D" id="1.10.10.10">
    <property type="entry name" value="Winged helix-like DNA-binding domain superfamily/Winged helix DNA-binding domain"/>
    <property type="match status" value="1"/>
</dbReference>
<dbReference type="PRINTS" id="PR00778">
    <property type="entry name" value="HTHARSR"/>
</dbReference>
<proteinExistence type="predicted"/>
<dbReference type="Proteomes" id="UP001367513">
    <property type="component" value="Unassembled WGS sequence"/>
</dbReference>
<gene>
    <name evidence="2" type="ORF">WG925_20325</name>
</gene>
<comment type="caution">
    <text evidence="2">The sequence shown here is derived from an EMBL/GenBank/DDBJ whole genome shotgun (WGS) entry which is preliminary data.</text>
</comment>
<evidence type="ECO:0000259" key="1">
    <source>
        <dbReference type="PROSITE" id="PS50987"/>
    </source>
</evidence>
<dbReference type="InterPro" id="IPR001845">
    <property type="entry name" value="HTH_ArsR_DNA-bd_dom"/>
</dbReference>
<dbReference type="InterPro" id="IPR011991">
    <property type="entry name" value="ArsR-like_HTH"/>
</dbReference>
<accession>A0ABU9AIU4</accession>
<dbReference type="PROSITE" id="PS50987">
    <property type="entry name" value="HTH_ARSR_2"/>
    <property type="match status" value="1"/>
</dbReference>
<evidence type="ECO:0000313" key="2">
    <source>
        <dbReference type="EMBL" id="MEK6466093.1"/>
    </source>
</evidence>
<feature type="domain" description="HTH arsR-type" evidence="1">
    <location>
        <begin position="6"/>
        <end position="101"/>
    </location>
</feature>
<keyword evidence="3" id="KW-1185">Reference proteome</keyword>
<sequence length="101" mass="11306">MQENPPPAADELRIETVIAALDHPVRMRVVRTLAALGEDETLTCQEILPDMTKSSASHHWRTLRESGVIEQRRDGRVLRTRLRRVDLDARFPGLVAAVVAG</sequence>
<dbReference type="SMART" id="SM00418">
    <property type="entry name" value="HTH_ARSR"/>
    <property type="match status" value="1"/>
</dbReference>
<dbReference type="CDD" id="cd00090">
    <property type="entry name" value="HTH_ARSR"/>
    <property type="match status" value="1"/>
</dbReference>